<keyword evidence="3" id="KW-1185">Reference proteome</keyword>
<evidence type="ECO:0000313" key="2">
    <source>
        <dbReference type="EMBL" id="QJB69744.1"/>
    </source>
</evidence>
<dbReference type="InterPro" id="IPR036477">
    <property type="entry name" value="Formyl_transf_N_sf"/>
</dbReference>
<evidence type="ECO:0000259" key="1">
    <source>
        <dbReference type="Pfam" id="PF00551"/>
    </source>
</evidence>
<dbReference type="Proteomes" id="UP000501600">
    <property type="component" value="Chromosome"/>
</dbReference>
<accession>A0A6H2DN13</accession>
<dbReference type="RefSeq" id="WP_168819985.1">
    <property type="nucleotide sequence ID" value="NZ_CP051217.1"/>
</dbReference>
<dbReference type="EMBL" id="CP051217">
    <property type="protein sequence ID" value="QJB69744.1"/>
    <property type="molecule type" value="Genomic_DNA"/>
</dbReference>
<dbReference type="Pfam" id="PF00551">
    <property type="entry name" value="Formyl_trans_N"/>
    <property type="match status" value="1"/>
</dbReference>
<dbReference type="KEGG" id="phao:HF685_11040"/>
<gene>
    <name evidence="2" type="ORF">HF685_11040</name>
</gene>
<evidence type="ECO:0000313" key="3">
    <source>
        <dbReference type="Proteomes" id="UP000501600"/>
    </source>
</evidence>
<reference evidence="2 3" key="1">
    <citation type="submission" date="2020-04" db="EMBL/GenBank/DDBJ databases">
        <title>Genome sequence for Sphingorhabdus sp. strain M1.</title>
        <authorList>
            <person name="Park S.-J."/>
        </authorList>
    </citation>
    <scope>NUCLEOTIDE SEQUENCE [LARGE SCALE GENOMIC DNA]</scope>
    <source>
        <strain evidence="2 3">JK6</strain>
    </source>
</reference>
<dbReference type="Gene3D" id="3.40.50.170">
    <property type="entry name" value="Formyl transferase, N-terminal domain"/>
    <property type="match status" value="1"/>
</dbReference>
<dbReference type="AlphaFoldDB" id="A0A6H2DN13"/>
<name>A0A6H2DN13_9SPHN</name>
<feature type="domain" description="Formyl transferase N-terminal" evidence="1">
    <location>
        <begin position="99"/>
        <end position="175"/>
    </location>
</feature>
<organism evidence="2 3">
    <name type="scientific">Parasphingorhabdus halotolerans</name>
    <dbReference type="NCBI Taxonomy" id="2725558"/>
    <lineage>
        <taxon>Bacteria</taxon>
        <taxon>Pseudomonadati</taxon>
        <taxon>Pseudomonadota</taxon>
        <taxon>Alphaproteobacteria</taxon>
        <taxon>Sphingomonadales</taxon>
        <taxon>Sphingomonadaceae</taxon>
        <taxon>Parasphingorhabdus</taxon>
    </lineage>
</organism>
<protein>
    <recommendedName>
        <fullName evidence="1">Formyl transferase N-terminal domain-containing protein</fullName>
    </recommendedName>
</protein>
<proteinExistence type="predicted"/>
<dbReference type="SUPFAM" id="SSF53328">
    <property type="entry name" value="Formyltransferase"/>
    <property type="match status" value="1"/>
</dbReference>
<dbReference type="InterPro" id="IPR002376">
    <property type="entry name" value="Formyl_transf_N"/>
</dbReference>
<sequence length="220" mass="25160">MKICILTYDAPHLKTSQVFHVLKNREMLDVDFLLMPFIERPGREVAFQHRPEQFVGVAPRTLAAAYDRVVHDYDNWQQVLDQYDQFIVCGSNLIEREFANSGKILNCHSGLIPAVRGLDSFKWAILNQSPIGNTLHQLDEYADAGVVLAHSRTPIYSGDTLQSFAVRHYESEIWMLGNFDTVIKSATVEEFEVGNPTKRMPITVEQEMLLAFDAYKTKYC</sequence>